<accession>A0A0Q2M3L6</accession>
<dbReference type="PATRIC" id="fig|277988.4.peg.1088"/>
<dbReference type="EMBL" id="CP015105">
    <property type="protein sequence ID" value="ASJ11593.1"/>
    <property type="molecule type" value="Genomic_DNA"/>
</dbReference>
<reference evidence="2 3" key="1">
    <citation type="submission" date="2015-08" db="EMBL/GenBank/DDBJ databases">
        <title>Thermococcus thioreducens DSM 14981 genome sequencing.</title>
        <authorList>
            <person name="Hong S.-J."/>
            <person name="Kim M.-C."/>
            <person name="Shin J.-H."/>
        </authorList>
    </citation>
    <scope>NUCLEOTIDE SEQUENCE [LARGE SCALE GENOMIC DNA]</scope>
    <source>
        <strain evidence="2 3">DSM 14981</strain>
    </source>
</reference>
<name>A0A0Q2M3L6_9EURY</name>
<reference evidence="1 4" key="2">
    <citation type="submission" date="2016-04" db="EMBL/GenBank/DDBJ databases">
        <title>Complete genome sequence of Thermococcus thioreducens type strain OGL-20P.</title>
        <authorList>
            <person name="Oger P.M."/>
        </authorList>
    </citation>
    <scope>NUCLEOTIDE SEQUENCE [LARGE SCALE GENOMIC DNA]</scope>
    <source>
        <strain evidence="1 4">OGL-20P</strain>
    </source>
</reference>
<proteinExistence type="predicted"/>
<dbReference type="KEGG" id="ttd:A3L14_01230"/>
<protein>
    <submittedName>
        <fullName evidence="2">Uncharacterized protein</fullName>
    </submittedName>
</protein>
<dbReference type="Proteomes" id="UP000051862">
    <property type="component" value="Unassembled WGS sequence"/>
</dbReference>
<organism evidence="2 3">
    <name type="scientific">Thermococcus thioreducens</name>
    <dbReference type="NCBI Taxonomy" id="277988"/>
    <lineage>
        <taxon>Archaea</taxon>
        <taxon>Methanobacteriati</taxon>
        <taxon>Methanobacteriota</taxon>
        <taxon>Thermococci</taxon>
        <taxon>Thermococcales</taxon>
        <taxon>Thermococcaceae</taxon>
        <taxon>Thermococcus</taxon>
    </lineage>
</organism>
<dbReference type="GeneID" id="33332999"/>
<evidence type="ECO:0000313" key="4">
    <source>
        <dbReference type="Proteomes" id="UP000250136"/>
    </source>
</evidence>
<sequence>MGVKKRVTPFEVYPQHVLAEEWTLVGKNPFIWAFHEELRAFGEAFSKSFSAGGKLSALLKWAHLSRVSFDLLFCACFSLKMRPKGADIEVKTV</sequence>
<keyword evidence="4" id="KW-1185">Reference proteome</keyword>
<dbReference type="EMBL" id="LIXN01000007">
    <property type="protein sequence ID" value="KQH82665.1"/>
    <property type="molecule type" value="Genomic_DNA"/>
</dbReference>
<evidence type="ECO:0000313" key="2">
    <source>
        <dbReference type="EMBL" id="KQH82665.1"/>
    </source>
</evidence>
<evidence type="ECO:0000313" key="3">
    <source>
        <dbReference type="Proteomes" id="UP000051862"/>
    </source>
</evidence>
<gene>
    <name evidence="1" type="ORF">A3L14_01230</name>
    <name evidence="2" type="ORF">AMR53_05205</name>
</gene>
<dbReference type="Proteomes" id="UP000250136">
    <property type="component" value="Chromosome"/>
</dbReference>
<dbReference type="RefSeq" id="WP_074631327.1">
    <property type="nucleotide sequence ID" value="NZ_CP015105.1"/>
</dbReference>
<dbReference type="AlphaFoldDB" id="A0A0Q2M3L6"/>
<evidence type="ECO:0000313" key="1">
    <source>
        <dbReference type="EMBL" id="ASJ11593.1"/>
    </source>
</evidence>